<evidence type="ECO:0000313" key="4">
    <source>
        <dbReference type="Proteomes" id="UP001363151"/>
    </source>
</evidence>
<dbReference type="InterPro" id="IPR014710">
    <property type="entry name" value="RmlC-like_jellyroll"/>
</dbReference>
<dbReference type="Pfam" id="PF12973">
    <property type="entry name" value="Cupin_7"/>
    <property type="match status" value="1"/>
</dbReference>
<keyword evidence="4" id="KW-1185">Reference proteome</keyword>
<dbReference type="Proteomes" id="UP001363151">
    <property type="component" value="Unassembled WGS sequence"/>
</dbReference>
<proteinExistence type="predicted"/>
<dbReference type="SUPFAM" id="SSF51182">
    <property type="entry name" value="RmlC-like cupins"/>
    <property type="match status" value="1"/>
</dbReference>
<dbReference type="InterPro" id="IPR025979">
    <property type="entry name" value="ChrR-like_cupin_dom"/>
</dbReference>
<gene>
    <name evidence="3" type="ORF">SO694_00003672</name>
</gene>
<evidence type="ECO:0000256" key="1">
    <source>
        <dbReference type="SAM" id="MobiDB-lite"/>
    </source>
</evidence>
<feature type="domain" description="ChrR-like cupin" evidence="2">
    <location>
        <begin position="158"/>
        <end position="211"/>
    </location>
</feature>
<reference evidence="3 4" key="1">
    <citation type="submission" date="2024-03" db="EMBL/GenBank/DDBJ databases">
        <title>Aureococcus anophagefferens CCMP1851 and Kratosvirus quantuckense: Draft genome of a second virus-susceptible host strain in the model system.</title>
        <authorList>
            <person name="Chase E."/>
            <person name="Truchon A.R."/>
            <person name="Schepens W."/>
            <person name="Wilhelm S.W."/>
        </authorList>
    </citation>
    <scope>NUCLEOTIDE SEQUENCE [LARGE SCALE GENOMIC DNA]</scope>
    <source>
        <strain evidence="3 4">CCMP1851</strain>
    </source>
</reference>
<dbReference type="InterPro" id="IPR011051">
    <property type="entry name" value="RmlC_Cupin_sf"/>
</dbReference>
<evidence type="ECO:0000259" key="2">
    <source>
        <dbReference type="Pfam" id="PF12973"/>
    </source>
</evidence>
<protein>
    <recommendedName>
        <fullName evidence="2">ChrR-like cupin domain-containing protein</fullName>
    </recommendedName>
</protein>
<evidence type="ECO:0000313" key="3">
    <source>
        <dbReference type="EMBL" id="KAK7253991.1"/>
    </source>
</evidence>
<feature type="region of interest" description="Disordered" evidence="1">
    <location>
        <begin position="20"/>
        <end position="67"/>
    </location>
</feature>
<dbReference type="EMBL" id="JBBJCI010000033">
    <property type="protein sequence ID" value="KAK7253991.1"/>
    <property type="molecule type" value="Genomic_DNA"/>
</dbReference>
<accession>A0ABR1GDV7</accession>
<sequence>MGACLARELAARRWRRDGRKARASEVLKSQTSWKLRGGEKAPRDEAEDVASSQNSWKIAAADDGDGDAWRNAEASDTFARNVDPTRVHVARTGDGAPWVTSQHCFQCALNTIHTCDDFGSDIRTFAGIERKWISAEVSERVHYPRVRYVVAYPPRTPQLPYHDHPGGEEYLVLSGAFCDTNFDDVRAPAFVRYPIGTHHAAMSAPVDERLVILCWWGLMQATSATESGRHVPLDEETMVPKRGKPTVVDGDRLAWPLCGDGVETRVERWRAGADLVVAWARPRKEVVVLRGAVELVGDDGAPAEALGRDDCCALPDAAAASRFRVAPGAAATVLVKELWPRDDWRRPRFRLSGGTWSSWNAGSRAAGTGLVRAASSAKRLLSPSHTTS</sequence>
<dbReference type="Gene3D" id="2.60.120.10">
    <property type="entry name" value="Jelly Rolls"/>
    <property type="match status" value="1"/>
</dbReference>
<comment type="caution">
    <text evidence="3">The sequence shown here is derived from an EMBL/GenBank/DDBJ whole genome shotgun (WGS) entry which is preliminary data.</text>
</comment>
<organism evidence="3 4">
    <name type="scientific">Aureococcus anophagefferens</name>
    <name type="common">Harmful bloom alga</name>
    <dbReference type="NCBI Taxonomy" id="44056"/>
    <lineage>
        <taxon>Eukaryota</taxon>
        <taxon>Sar</taxon>
        <taxon>Stramenopiles</taxon>
        <taxon>Ochrophyta</taxon>
        <taxon>Pelagophyceae</taxon>
        <taxon>Pelagomonadales</taxon>
        <taxon>Pelagomonadaceae</taxon>
        <taxon>Aureococcus</taxon>
    </lineage>
</organism>
<name>A0ABR1GDV7_AURAN</name>